<dbReference type="SUPFAM" id="SSF47384">
    <property type="entry name" value="Homodimeric domain of signal transducing histidine kinase"/>
    <property type="match status" value="1"/>
</dbReference>
<keyword evidence="5" id="KW-0732">Signal</keyword>
<keyword evidence="4" id="KW-0472">Membrane</keyword>
<dbReference type="SUPFAM" id="SSF63829">
    <property type="entry name" value="Calcium-dependent phosphotriesterase"/>
    <property type="match status" value="2"/>
</dbReference>
<feature type="signal peptide" evidence="5">
    <location>
        <begin position="1"/>
        <end position="30"/>
    </location>
</feature>
<keyword evidence="3" id="KW-0597">Phosphoprotein</keyword>
<dbReference type="Proteomes" id="UP001597012">
    <property type="component" value="Unassembled WGS sequence"/>
</dbReference>
<feature type="transmembrane region" description="Helical" evidence="4">
    <location>
        <begin position="908"/>
        <end position="928"/>
    </location>
</feature>
<dbReference type="EMBL" id="JBHTHY010000007">
    <property type="protein sequence ID" value="MFD0797964.1"/>
    <property type="molecule type" value="Genomic_DNA"/>
</dbReference>
<accession>A0ABW3B4P1</accession>
<dbReference type="InterPro" id="IPR015943">
    <property type="entry name" value="WD40/YVTN_repeat-like_dom_sf"/>
</dbReference>
<evidence type="ECO:0000256" key="3">
    <source>
        <dbReference type="ARBA" id="ARBA00022553"/>
    </source>
</evidence>
<keyword evidence="7" id="KW-0067">ATP-binding</keyword>
<feature type="domain" description="Histidine kinase" evidence="6">
    <location>
        <begin position="980"/>
        <end position="1222"/>
    </location>
</feature>
<dbReference type="SUPFAM" id="SSF55874">
    <property type="entry name" value="ATPase domain of HSP90 chaperone/DNA topoisomerase II/histidine kinase"/>
    <property type="match status" value="1"/>
</dbReference>
<dbReference type="InterPro" id="IPR013783">
    <property type="entry name" value="Ig-like_fold"/>
</dbReference>
<dbReference type="InterPro" id="IPR011123">
    <property type="entry name" value="Y_Y_Y"/>
</dbReference>
<evidence type="ECO:0000313" key="7">
    <source>
        <dbReference type="EMBL" id="MFD0797964.1"/>
    </source>
</evidence>
<dbReference type="InterPro" id="IPR036890">
    <property type="entry name" value="HATPase_C_sf"/>
</dbReference>
<dbReference type="CDD" id="cd00082">
    <property type="entry name" value="HisKA"/>
    <property type="match status" value="1"/>
</dbReference>
<keyword evidence="8" id="KW-1185">Reference proteome</keyword>
<dbReference type="RefSeq" id="WP_379934482.1">
    <property type="nucleotide sequence ID" value="NZ_JBHTHY010000007.1"/>
</dbReference>
<dbReference type="InterPro" id="IPR003594">
    <property type="entry name" value="HATPase_dom"/>
</dbReference>
<evidence type="ECO:0000259" key="6">
    <source>
        <dbReference type="PROSITE" id="PS50109"/>
    </source>
</evidence>
<evidence type="ECO:0000256" key="5">
    <source>
        <dbReference type="SAM" id="SignalP"/>
    </source>
</evidence>
<comment type="caution">
    <text evidence="7">The sequence shown here is derived from an EMBL/GenBank/DDBJ whole genome shotgun (WGS) entry which is preliminary data.</text>
</comment>
<dbReference type="PROSITE" id="PS51257">
    <property type="entry name" value="PROKAR_LIPOPROTEIN"/>
    <property type="match status" value="1"/>
</dbReference>
<proteinExistence type="predicted"/>
<keyword evidence="4" id="KW-0812">Transmembrane</keyword>
<reference evidence="8" key="1">
    <citation type="journal article" date="2019" name="Int. J. Syst. Evol. Microbiol.">
        <title>The Global Catalogue of Microorganisms (GCM) 10K type strain sequencing project: providing services to taxonomists for standard genome sequencing and annotation.</title>
        <authorList>
            <consortium name="The Broad Institute Genomics Platform"/>
            <consortium name="The Broad Institute Genome Sequencing Center for Infectious Disease"/>
            <person name="Wu L."/>
            <person name="Ma J."/>
        </authorList>
    </citation>
    <scope>NUCLEOTIDE SEQUENCE [LARGE SCALE GENOMIC DNA]</scope>
    <source>
        <strain evidence="8">CCUG 61948</strain>
    </source>
</reference>
<dbReference type="Gene3D" id="2.130.10.10">
    <property type="entry name" value="YVTN repeat-like/Quinoprotein amine dehydrogenase"/>
    <property type="match status" value="3"/>
</dbReference>
<dbReference type="EC" id="2.7.13.3" evidence="2"/>
<dbReference type="InterPro" id="IPR005467">
    <property type="entry name" value="His_kinase_dom"/>
</dbReference>
<dbReference type="Pfam" id="PF07495">
    <property type="entry name" value="Y_Y_Y"/>
    <property type="match status" value="1"/>
</dbReference>
<gene>
    <name evidence="7" type="ORF">ACFQZJ_10860</name>
</gene>
<dbReference type="Pfam" id="PF02518">
    <property type="entry name" value="HATPase_c"/>
    <property type="match status" value="1"/>
</dbReference>
<keyword evidence="4" id="KW-1133">Transmembrane helix</keyword>
<dbReference type="GO" id="GO:0005524">
    <property type="term" value="F:ATP binding"/>
    <property type="evidence" value="ECO:0007669"/>
    <property type="project" value="UniProtKB-KW"/>
</dbReference>
<dbReference type="Gene3D" id="2.60.40.10">
    <property type="entry name" value="Immunoglobulins"/>
    <property type="match status" value="1"/>
</dbReference>
<dbReference type="Gene3D" id="3.30.565.10">
    <property type="entry name" value="Histidine kinase-like ATPase, C-terminal domain"/>
    <property type="match status" value="1"/>
</dbReference>
<dbReference type="InterPro" id="IPR003661">
    <property type="entry name" value="HisK_dim/P_dom"/>
</dbReference>
<evidence type="ECO:0000313" key="8">
    <source>
        <dbReference type="Proteomes" id="UP001597012"/>
    </source>
</evidence>
<dbReference type="PANTHER" id="PTHR43065:SF42">
    <property type="entry name" value="TWO-COMPONENT SENSOR PPRA"/>
    <property type="match status" value="1"/>
</dbReference>
<protein>
    <recommendedName>
        <fullName evidence="2">histidine kinase</fullName>
        <ecNumber evidence="2">2.7.13.3</ecNumber>
    </recommendedName>
</protein>
<feature type="chain" id="PRO_5047422595" description="histidine kinase" evidence="5">
    <location>
        <begin position="31"/>
        <end position="1222"/>
    </location>
</feature>
<evidence type="ECO:0000256" key="1">
    <source>
        <dbReference type="ARBA" id="ARBA00000085"/>
    </source>
</evidence>
<dbReference type="SMART" id="SM00387">
    <property type="entry name" value="HATPase_c"/>
    <property type="match status" value="1"/>
</dbReference>
<organism evidence="7 8">
    <name type="scientific">Maribacter chungangensis</name>
    <dbReference type="NCBI Taxonomy" id="1069117"/>
    <lineage>
        <taxon>Bacteria</taxon>
        <taxon>Pseudomonadati</taxon>
        <taxon>Bacteroidota</taxon>
        <taxon>Flavobacteriia</taxon>
        <taxon>Flavobacteriales</taxon>
        <taxon>Flavobacteriaceae</taxon>
        <taxon>Maribacter</taxon>
    </lineage>
</organism>
<dbReference type="PRINTS" id="PR00344">
    <property type="entry name" value="BCTRLSENSOR"/>
</dbReference>
<evidence type="ECO:0000256" key="4">
    <source>
        <dbReference type="SAM" id="Phobius"/>
    </source>
</evidence>
<dbReference type="PANTHER" id="PTHR43065">
    <property type="entry name" value="SENSOR HISTIDINE KINASE"/>
    <property type="match status" value="1"/>
</dbReference>
<dbReference type="Gene3D" id="1.10.287.130">
    <property type="match status" value="1"/>
</dbReference>
<name>A0ABW3B4P1_9FLAO</name>
<evidence type="ECO:0000256" key="2">
    <source>
        <dbReference type="ARBA" id="ARBA00012438"/>
    </source>
</evidence>
<keyword evidence="7" id="KW-0547">Nucleotide-binding</keyword>
<comment type="catalytic activity">
    <reaction evidence="1">
        <text>ATP + protein L-histidine = ADP + protein N-phospho-L-histidine.</text>
        <dbReference type="EC" id="2.7.13.3"/>
    </reaction>
</comment>
<dbReference type="InterPro" id="IPR004358">
    <property type="entry name" value="Sig_transdc_His_kin-like_C"/>
</dbReference>
<dbReference type="PROSITE" id="PS50109">
    <property type="entry name" value="HIS_KIN"/>
    <property type="match status" value="1"/>
</dbReference>
<dbReference type="InterPro" id="IPR036097">
    <property type="entry name" value="HisK_dim/P_sf"/>
</dbReference>
<sequence>MKTSRSTTYRILGSCISGLLLFACHTTSTSETETTVGDYKVPETIPLVFTEPEPFEWETITSDSLTTPVTHALDVDALPSKRFELNTFKPLKAPMKEYDLEWDSYPTEALKFDSVPFTITKSTIKKPTITKMKPPGIMDGTDVNLLQLSTNEGLPTNDVTSFLETEDGGVYIGASNSTTPLTYYDGENAFVYDYPGVYKMTFDKQGKLWLVSPVTRVLTVLDFKNDIAYTITKTDSFIPFDILCDHTGILYMASLNEGFYAMDPEMKSLQRIANKDSSRPWRLIEDSKDNLWLGFINGIKMLDKDRDELKTLTQIATMDTNSGVTDITEEQSGDIWLGLPVISQTNTITSSTLVKLSLEKGTVTVLSAENGYTSVATEIVEDNQGKLWIFGVQEAFILSENRNRHKTIPLNSTLQASLKIPRPLKRNDGSLWMATIDKGVVIANDFTLKTEYFDTSKGLINDQVWEIEESTRGEIWLGTNNGINIIDVKNNAIKPISTEKLNSSPNNTINFIEEVSKDIFFLNTRPGFSILDRQQNTITHYDTSLDLFGAGISALNEHTFAIYTNQGLFVYDIKDNILRKVVSKNDPDTLIAGSGSIMVYDEDTLWIPTTDGLARLNLKTKTISYLKEEQGICDNDGTVALLSKEGGIWIGTLDGIAILNVKENTLTNIKEENGLIPAEIYDLIERDTLIYAASVDGLLPISKKTAKTNKDGYNNFNAGLGFKSNDYLQGSPMFLQNGQFWSGVVDQSSKYKLMVLDGAPKPDNLESSVYITNMFVMDENPNFNERTSIDSLNNKVMSYATEHNIKWDSVKQPYHLPTGLVLPFDQNSLSFSYASGDLFNRNQLSYRFILDGEDEDWTFAGSNTKTKNYYNLKPGEYTFKVAARGFNKEWSIPASFDFTINPPWWQTWWAYLLFAFIFGGAVWSFVAYRSRWLQKENRLLEERVTHRTSQLKSKMDELKATQSQLIQSEKMASLGELTAGIAHEIQNPLNFVNNFSEVNTELIDEMEEEIKKGDYEEVLAISKDIKENQKKINHHGRRADAIVKGMLQHSRTSSSEKEPSNINAIADEYLRLSYHGLRAKDKSFNATLNTDLDETIGKINIVPQDIGRVILNLITNAFHACIERNKEEKSKGESEYKPTVWVSTKRIGNTVEVAIRDNGNGVPDRVRDKIFQPFFTTKPSGEGTGLGLSLSYDIVKTHGGELRLDTKQGEGTTFTISLPEVY</sequence>